<protein>
    <submittedName>
        <fullName evidence="3">Uncharacterized protein</fullName>
    </submittedName>
</protein>
<name>A0A7S7LGS9_CRYPV</name>
<keyword evidence="2" id="KW-0732">Signal</keyword>
<keyword evidence="1" id="KW-1133">Transmembrane helix</keyword>
<feature type="transmembrane region" description="Helical" evidence="1">
    <location>
        <begin position="44"/>
        <end position="69"/>
    </location>
</feature>
<reference evidence="3 4" key="1">
    <citation type="submission" date="2019-09" db="EMBL/GenBank/DDBJ databases">
        <title>Consistent, comparative and evidence-based genome assembly and annotation for Cryptosporidium parvum, C. hominis and C. tyzzeri.</title>
        <authorList>
            <person name="Baptista R.P."/>
            <person name="Li Y."/>
            <person name="Sateriale A."/>
            <person name="Ansell B."/>
            <person name="Jex A."/>
            <person name="Sanders M."/>
            <person name="Brooks K."/>
            <person name="Tracey A."/>
            <person name="Berriman M."/>
            <person name="Striepen B."/>
            <person name="Cotton J.A."/>
            <person name="Kissinger J.C."/>
        </authorList>
    </citation>
    <scope>NUCLEOTIDE SEQUENCE [LARGE SCALE GENOMIC DNA]</scope>
    <source>
        <strain evidence="3 4">IOWA-ATCC</strain>
    </source>
</reference>
<keyword evidence="1" id="KW-0472">Membrane</keyword>
<keyword evidence="1" id="KW-0812">Transmembrane</keyword>
<organism evidence="3 4">
    <name type="scientific">Cryptosporidium parvum</name>
    <dbReference type="NCBI Taxonomy" id="5807"/>
    <lineage>
        <taxon>Eukaryota</taxon>
        <taxon>Sar</taxon>
        <taxon>Alveolata</taxon>
        <taxon>Apicomplexa</taxon>
        <taxon>Conoidasida</taxon>
        <taxon>Coccidia</taxon>
        <taxon>Eucoccidiorida</taxon>
        <taxon>Eimeriorina</taxon>
        <taxon>Cryptosporidiidae</taxon>
        <taxon>Cryptosporidium</taxon>
    </lineage>
</organism>
<sequence>MFLHKLIFFLDISLLITDVTSRYSKSKESINQYIFIALKKIQHCIIKSILIIIIMKIFYFICLFISTILQDFYYTIHNNILLIQHIHYYYHEISYIKLSASSQNFRRKKKPKNGVSSSISANGAPLGKCDPFFCHPCDQSGGKGLNCRISKRSGQLVCCYCSNSCTHGPYSPPSNRRNYFKSSCPITCSSPIIIVQNGEEKCSECLNDMFHCGNKPPRPQVTGYYSHPCNSAPHCRLGFFSGPDLKPFCVFCRNQSNHGPYTYESSESDDDN</sequence>
<proteinExistence type="predicted"/>
<evidence type="ECO:0000256" key="1">
    <source>
        <dbReference type="SAM" id="Phobius"/>
    </source>
</evidence>
<dbReference type="AlphaFoldDB" id="A0A7S7LGS9"/>
<accession>A0A7S7LGS9</accession>
<dbReference type="Proteomes" id="UP000593906">
    <property type="component" value="Chromosome 5"/>
</dbReference>
<feature type="signal peptide" evidence="2">
    <location>
        <begin position="1"/>
        <end position="21"/>
    </location>
</feature>
<evidence type="ECO:0000256" key="2">
    <source>
        <dbReference type="SAM" id="SignalP"/>
    </source>
</evidence>
<evidence type="ECO:0000313" key="4">
    <source>
        <dbReference type="Proteomes" id="UP000593906"/>
    </source>
</evidence>
<gene>
    <name evidence="3" type="ORF">CPATCC_001989</name>
</gene>
<feature type="chain" id="PRO_5031355189" evidence="2">
    <location>
        <begin position="22"/>
        <end position="272"/>
    </location>
</feature>
<dbReference type="VEuPathDB" id="CryptoDB:CPATCC_0021810"/>
<dbReference type="EMBL" id="CP044418">
    <property type="protein sequence ID" value="QOY41436.1"/>
    <property type="molecule type" value="Genomic_DNA"/>
</dbReference>
<evidence type="ECO:0000313" key="3">
    <source>
        <dbReference type="EMBL" id="QOY41436.1"/>
    </source>
</evidence>